<sequence length="40" mass="4747">MTRTLRDKMKSLGSKRRKKIEVRAQQLIAEEMALRELLFA</sequence>
<proteinExistence type="predicted"/>
<evidence type="ECO:0000313" key="1">
    <source>
        <dbReference type="EMBL" id="VAW72019.1"/>
    </source>
</evidence>
<dbReference type="AlphaFoldDB" id="A0A3B0YCW3"/>
<name>A0A3B0YCW3_9ZZZZ</name>
<protein>
    <submittedName>
        <fullName evidence="1">Uncharacterized protein</fullName>
    </submittedName>
</protein>
<dbReference type="EMBL" id="UOFK01000011">
    <property type="protein sequence ID" value="VAW72019.1"/>
    <property type="molecule type" value="Genomic_DNA"/>
</dbReference>
<organism evidence="1">
    <name type="scientific">hydrothermal vent metagenome</name>
    <dbReference type="NCBI Taxonomy" id="652676"/>
    <lineage>
        <taxon>unclassified sequences</taxon>
        <taxon>metagenomes</taxon>
        <taxon>ecological metagenomes</taxon>
    </lineage>
</organism>
<reference evidence="1" key="1">
    <citation type="submission" date="2018-06" db="EMBL/GenBank/DDBJ databases">
        <authorList>
            <person name="Zhirakovskaya E."/>
        </authorList>
    </citation>
    <scope>NUCLEOTIDE SEQUENCE</scope>
</reference>
<accession>A0A3B0YCW3</accession>
<gene>
    <name evidence="1" type="ORF">MNBD_GAMMA13-1404</name>
</gene>